<dbReference type="EMBL" id="FOOX01000012">
    <property type="protein sequence ID" value="SFG95769.1"/>
    <property type="molecule type" value="Genomic_DNA"/>
</dbReference>
<dbReference type="OrthoDB" id="5292888at2"/>
<sequence>MKIRKANIIDALAIAEVRVDTWQTTYRGIIPDEHLDNLSYEDAENSFSELISKNNCFLYVAENEVGEIVGFAAAGAERFENPYYQGEIYAMYVLKNNQRQGIGTLLFRSMLKELKQLGFFSVILWVLAGNRYKKFYEDHGGKQIEFKIMNINGFDAELIGYGWPDISRLNI</sequence>
<dbReference type="RefSeq" id="WP_092472487.1">
    <property type="nucleotide sequence ID" value="NZ_FOOX01000012.1"/>
</dbReference>
<dbReference type="Proteomes" id="UP000199337">
    <property type="component" value="Unassembled WGS sequence"/>
</dbReference>
<keyword evidence="3" id="KW-1185">Reference proteome</keyword>
<dbReference type="Gene3D" id="3.40.630.30">
    <property type="match status" value="1"/>
</dbReference>
<keyword evidence="2" id="KW-0012">Acyltransferase</keyword>
<feature type="domain" description="N-acetyltransferase" evidence="1">
    <location>
        <begin position="1"/>
        <end position="171"/>
    </location>
</feature>
<proteinExistence type="predicted"/>
<gene>
    <name evidence="2" type="ORF">SAMN05660649_03328</name>
</gene>
<evidence type="ECO:0000259" key="1">
    <source>
        <dbReference type="PROSITE" id="PS51186"/>
    </source>
</evidence>
<keyword evidence="2" id="KW-0808">Transferase</keyword>
<organism evidence="2 3">
    <name type="scientific">Desulfotruncus arcticus DSM 17038</name>
    <dbReference type="NCBI Taxonomy" id="1121424"/>
    <lineage>
        <taxon>Bacteria</taxon>
        <taxon>Bacillati</taxon>
        <taxon>Bacillota</taxon>
        <taxon>Clostridia</taxon>
        <taxon>Eubacteriales</taxon>
        <taxon>Desulfallaceae</taxon>
        <taxon>Desulfotruncus</taxon>
    </lineage>
</organism>
<name>A0A1I2W538_9FIRM</name>
<dbReference type="InterPro" id="IPR000182">
    <property type="entry name" value="GNAT_dom"/>
</dbReference>
<dbReference type="Pfam" id="PF00583">
    <property type="entry name" value="Acetyltransf_1"/>
    <property type="match status" value="1"/>
</dbReference>
<dbReference type="CDD" id="cd04301">
    <property type="entry name" value="NAT_SF"/>
    <property type="match status" value="1"/>
</dbReference>
<dbReference type="STRING" id="341036.SAMN05660649_03328"/>
<evidence type="ECO:0000313" key="3">
    <source>
        <dbReference type="Proteomes" id="UP000199337"/>
    </source>
</evidence>
<dbReference type="SUPFAM" id="SSF55729">
    <property type="entry name" value="Acyl-CoA N-acyltransferases (Nat)"/>
    <property type="match status" value="1"/>
</dbReference>
<evidence type="ECO:0000313" key="2">
    <source>
        <dbReference type="EMBL" id="SFG95769.1"/>
    </source>
</evidence>
<dbReference type="AlphaFoldDB" id="A0A1I2W538"/>
<dbReference type="InterPro" id="IPR016181">
    <property type="entry name" value="Acyl_CoA_acyltransferase"/>
</dbReference>
<dbReference type="PROSITE" id="PS51186">
    <property type="entry name" value="GNAT"/>
    <property type="match status" value="1"/>
</dbReference>
<accession>A0A1I2W538</accession>
<dbReference type="GO" id="GO:0016747">
    <property type="term" value="F:acyltransferase activity, transferring groups other than amino-acyl groups"/>
    <property type="evidence" value="ECO:0007669"/>
    <property type="project" value="InterPro"/>
</dbReference>
<reference evidence="3" key="1">
    <citation type="submission" date="2016-10" db="EMBL/GenBank/DDBJ databases">
        <authorList>
            <person name="Varghese N."/>
            <person name="Submissions S."/>
        </authorList>
    </citation>
    <scope>NUCLEOTIDE SEQUENCE [LARGE SCALE GENOMIC DNA]</scope>
    <source>
        <strain evidence="3">DSM 17038</strain>
    </source>
</reference>
<protein>
    <submittedName>
        <fullName evidence="2">L-amino acid N-acyltransferase YncA</fullName>
    </submittedName>
</protein>